<evidence type="ECO:0000256" key="1">
    <source>
        <dbReference type="SAM" id="SignalP"/>
    </source>
</evidence>
<dbReference type="EMBL" id="LBHU01000003">
    <property type="protein sequence ID" value="KLI63208.1"/>
    <property type="molecule type" value="Genomic_DNA"/>
</dbReference>
<name>A0A0H0XKR1_9SPHN</name>
<evidence type="ECO:0000313" key="3">
    <source>
        <dbReference type="Proteomes" id="UP000053455"/>
    </source>
</evidence>
<comment type="caution">
    <text evidence="2">The sequence shown here is derived from an EMBL/GenBank/DDBJ whole genome shotgun (WGS) entry which is preliminary data.</text>
</comment>
<protein>
    <recommendedName>
        <fullName evidence="4">Lipoprotein</fullName>
    </recommendedName>
</protein>
<accession>A0A0H0XKR1</accession>
<evidence type="ECO:0008006" key="4">
    <source>
        <dbReference type="Google" id="ProtNLM"/>
    </source>
</evidence>
<gene>
    <name evidence="2" type="ORF">AAV99_11055</name>
</gene>
<dbReference type="OrthoDB" id="7409852at2"/>
<feature type="signal peptide" evidence="1">
    <location>
        <begin position="1"/>
        <end position="23"/>
    </location>
</feature>
<keyword evidence="1" id="KW-0732">Signal</keyword>
<dbReference type="AlphaFoldDB" id="A0A0H0XKR1"/>
<dbReference type="RefSeq" id="WP_047094102.1">
    <property type="nucleotide sequence ID" value="NZ_LBHU01000003.1"/>
</dbReference>
<dbReference type="Proteomes" id="UP000053455">
    <property type="component" value="Unassembled WGS sequence"/>
</dbReference>
<proteinExistence type="predicted"/>
<sequence length="118" mass="12454">MKKLILILPIMALAACGEEPAPAALETAAPVEVVELPAPDQELFTAVFAETCPDAEPVATAVCRRGMGAPTVACEFGLGDDDVLRHDATLNIDDTGEGWMLADAENICSEHDSHHVDN</sequence>
<organism evidence="2 3">
    <name type="scientific">Aurantiacibacter marinus</name>
    <dbReference type="NCBI Taxonomy" id="874156"/>
    <lineage>
        <taxon>Bacteria</taxon>
        <taxon>Pseudomonadati</taxon>
        <taxon>Pseudomonadota</taxon>
        <taxon>Alphaproteobacteria</taxon>
        <taxon>Sphingomonadales</taxon>
        <taxon>Erythrobacteraceae</taxon>
        <taxon>Aurantiacibacter</taxon>
    </lineage>
</organism>
<keyword evidence="3" id="KW-1185">Reference proteome</keyword>
<dbReference type="STRING" id="874156.GCA_001021555_02224"/>
<dbReference type="PATRIC" id="fig|874156.12.peg.2268"/>
<dbReference type="PROSITE" id="PS51257">
    <property type="entry name" value="PROKAR_LIPOPROTEIN"/>
    <property type="match status" value="1"/>
</dbReference>
<evidence type="ECO:0000313" key="2">
    <source>
        <dbReference type="EMBL" id="KLI63208.1"/>
    </source>
</evidence>
<reference evidence="2 3" key="1">
    <citation type="submission" date="2015-04" db="EMBL/GenBank/DDBJ databases">
        <title>The draft genome sequence of Erythrobacter marinus HWDM-33.</title>
        <authorList>
            <person name="Zhuang L."/>
            <person name="Liu Y."/>
            <person name="Shao Z."/>
        </authorList>
    </citation>
    <scope>NUCLEOTIDE SEQUENCE [LARGE SCALE GENOMIC DNA]</scope>
    <source>
        <strain evidence="2 3">HWDM-33</strain>
    </source>
</reference>
<feature type="chain" id="PRO_5002588803" description="Lipoprotein" evidence="1">
    <location>
        <begin position="24"/>
        <end position="118"/>
    </location>
</feature>